<evidence type="ECO:0000259" key="13">
    <source>
        <dbReference type="Pfam" id="PF25597"/>
    </source>
</evidence>
<dbReference type="GO" id="GO:0016787">
    <property type="term" value="F:hydrolase activity"/>
    <property type="evidence" value="ECO:0007669"/>
    <property type="project" value="UniProtKB-KW"/>
</dbReference>
<keyword evidence="5" id="KW-0378">Hydrolase</keyword>
<evidence type="ECO:0000256" key="2">
    <source>
        <dbReference type="ARBA" id="ARBA00022722"/>
    </source>
</evidence>
<dbReference type="Pfam" id="PF25597">
    <property type="entry name" value="SH3_retrovirus"/>
    <property type="match status" value="1"/>
</dbReference>
<keyword evidence="10" id="KW-0233">DNA recombination</keyword>
<name>A0A060STL7_PYCCI</name>
<organism evidence="14 15">
    <name type="scientific">Pycnoporus cinnabarinus</name>
    <name type="common">Cinnabar-red polypore</name>
    <name type="synonym">Trametes cinnabarina</name>
    <dbReference type="NCBI Taxonomy" id="5643"/>
    <lineage>
        <taxon>Eukaryota</taxon>
        <taxon>Fungi</taxon>
        <taxon>Dikarya</taxon>
        <taxon>Basidiomycota</taxon>
        <taxon>Agaricomycotina</taxon>
        <taxon>Agaricomycetes</taxon>
        <taxon>Polyporales</taxon>
        <taxon>Polyporaceae</taxon>
        <taxon>Trametes</taxon>
    </lineage>
</organism>
<evidence type="ECO:0000256" key="9">
    <source>
        <dbReference type="ARBA" id="ARBA00022932"/>
    </source>
</evidence>
<keyword evidence="8" id="KW-0695">RNA-directed DNA polymerase</keyword>
<dbReference type="InterPro" id="IPR013103">
    <property type="entry name" value="RVT_2"/>
</dbReference>
<dbReference type="Gene3D" id="3.30.420.10">
    <property type="entry name" value="Ribonuclease H-like superfamily/Ribonuclease H"/>
    <property type="match status" value="1"/>
</dbReference>
<evidence type="ECO:0000256" key="1">
    <source>
        <dbReference type="ARBA" id="ARBA00022695"/>
    </source>
</evidence>
<sequence>MVLNNHSKLLKAFLRELWKAVALPLLVPTPEGHVYWIMFVCDATCFWVVAYLKRKSDAFAAFQAYKGYAENCLGLRIKATHDNKGGEYIGKDYNNICAQHSIQCQHAEPDELHQNSSKLPPSFWGHAISTFVHTHNCMPTSALGGAVPYTAWKGKGRKPDVSYFHTFGCLAYMLVHKKDRKALEPHSRKCIFVGYPEGTKAWWFWDPTARRFIISLYAVFDEHCFPGNSPSIDIFGLPLDEVDIPGDPATADKPPEDVPGAPELPDQGETTGMILHLLHLLAAQDEIQSLMENQTFELVQLPLGRKAIGSSWVFRVKRNADGSIERYKGHLITKGFSQRPGFDYNETFAPTPKWALIRAILALAALEDLELESVDIPLPT</sequence>
<dbReference type="Proteomes" id="UP000029665">
    <property type="component" value="Unassembled WGS sequence"/>
</dbReference>
<evidence type="ECO:0000256" key="5">
    <source>
        <dbReference type="ARBA" id="ARBA00022801"/>
    </source>
</evidence>
<keyword evidence="3" id="KW-0479">Metal-binding</keyword>
<dbReference type="SUPFAM" id="SSF53098">
    <property type="entry name" value="Ribonuclease H-like"/>
    <property type="match status" value="1"/>
</dbReference>
<keyword evidence="7" id="KW-0229">DNA integration</keyword>
<dbReference type="PANTHER" id="PTHR42648:SF11">
    <property type="entry name" value="TRANSPOSON TY4-P GAG-POL POLYPROTEIN"/>
    <property type="match status" value="1"/>
</dbReference>
<keyword evidence="6" id="KW-0460">Magnesium</keyword>
<evidence type="ECO:0000256" key="6">
    <source>
        <dbReference type="ARBA" id="ARBA00022842"/>
    </source>
</evidence>
<keyword evidence="15" id="KW-1185">Reference proteome</keyword>
<evidence type="ECO:0000313" key="14">
    <source>
        <dbReference type="EMBL" id="CDO77867.1"/>
    </source>
</evidence>
<dbReference type="HOGENOM" id="CLU_001650_15_5_1"/>
<feature type="domain" description="Retroviral polymerase SH3-like" evidence="13">
    <location>
        <begin position="169"/>
        <end position="230"/>
    </location>
</feature>
<keyword evidence="2" id="KW-0540">Nuclease</keyword>
<evidence type="ECO:0000259" key="12">
    <source>
        <dbReference type="Pfam" id="PF07727"/>
    </source>
</evidence>
<evidence type="ECO:0000313" key="15">
    <source>
        <dbReference type="Proteomes" id="UP000029665"/>
    </source>
</evidence>
<keyword evidence="9" id="KW-0239">DNA-directed DNA polymerase</keyword>
<dbReference type="GO" id="GO:0006310">
    <property type="term" value="P:DNA recombination"/>
    <property type="evidence" value="ECO:0007669"/>
    <property type="project" value="UniProtKB-KW"/>
</dbReference>
<dbReference type="Pfam" id="PF07727">
    <property type="entry name" value="RVT_2"/>
    <property type="match status" value="1"/>
</dbReference>
<accession>A0A060STL7</accession>
<evidence type="ECO:0000256" key="8">
    <source>
        <dbReference type="ARBA" id="ARBA00022918"/>
    </source>
</evidence>
<evidence type="ECO:0000256" key="10">
    <source>
        <dbReference type="ARBA" id="ARBA00023172"/>
    </source>
</evidence>
<keyword evidence="1" id="KW-0548">Nucleotidyltransferase</keyword>
<dbReference type="PANTHER" id="PTHR42648">
    <property type="entry name" value="TRANSPOSASE, PUTATIVE-RELATED"/>
    <property type="match status" value="1"/>
</dbReference>
<dbReference type="STRING" id="5643.A0A060STL7"/>
<dbReference type="OrthoDB" id="2801734at2759"/>
<dbReference type="GO" id="GO:0046872">
    <property type="term" value="F:metal ion binding"/>
    <property type="evidence" value="ECO:0007669"/>
    <property type="project" value="UniProtKB-KW"/>
</dbReference>
<dbReference type="GO" id="GO:0003887">
    <property type="term" value="F:DNA-directed DNA polymerase activity"/>
    <property type="evidence" value="ECO:0007669"/>
    <property type="project" value="UniProtKB-KW"/>
</dbReference>
<dbReference type="InterPro" id="IPR036397">
    <property type="entry name" value="RNaseH_sf"/>
</dbReference>
<dbReference type="GO" id="GO:0015074">
    <property type="term" value="P:DNA integration"/>
    <property type="evidence" value="ECO:0007669"/>
    <property type="project" value="UniProtKB-KW"/>
</dbReference>
<protein>
    <submittedName>
        <fullName evidence="14">Uncharacterized protein</fullName>
    </submittedName>
</protein>
<evidence type="ECO:0000256" key="7">
    <source>
        <dbReference type="ARBA" id="ARBA00022908"/>
    </source>
</evidence>
<dbReference type="AlphaFoldDB" id="A0A060STL7"/>
<keyword evidence="11" id="KW-0511">Multifunctional enzyme</keyword>
<comment type="caution">
    <text evidence="14">The sequence shown here is derived from an EMBL/GenBank/DDBJ whole genome shotgun (WGS) entry which is preliminary data.</text>
</comment>
<feature type="domain" description="Reverse transcriptase Ty1/copia-type" evidence="12">
    <location>
        <begin position="293"/>
        <end position="376"/>
    </location>
</feature>
<dbReference type="InterPro" id="IPR057670">
    <property type="entry name" value="SH3_retrovirus"/>
</dbReference>
<evidence type="ECO:0000256" key="4">
    <source>
        <dbReference type="ARBA" id="ARBA00022759"/>
    </source>
</evidence>
<reference evidence="14" key="1">
    <citation type="submission" date="2014-01" db="EMBL/GenBank/DDBJ databases">
        <title>The genome of the white-rot fungus Pycnoporus cinnabarinus: a basidiomycete model with a versatile arsenal for lignocellulosic biomass breakdown.</title>
        <authorList>
            <person name="Levasseur A."/>
            <person name="Lomascolo A."/>
            <person name="Ruiz-Duenas F.J."/>
            <person name="Uzan E."/>
            <person name="Piumi F."/>
            <person name="Kues U."/>
            <person name="Ram A.F.J."/>
            <person name="Murat C."/>
            <person name="Haon M."/>
            <person name="Benoit I."/>
            <person name="Arfi Y."/>
            <person name="Chevret D."/>
            <person name="Drula E."/>
            <person name="Kwon M.J."/>
            <person name="Gouret P."/>
            <person name="Lesage-Meessen L."/>
            <person name="Lombard V."/>
            <person name="Mariette J."/>
            <person name="Noirot C."/>
            <person name="Park J."/>
            <person name="Patyshakuliyeva A."/>
            <person name="Wieneger R.A.B."/>
            <person name="Wosten H.A.B."/>
            <person name="Martin F."/>
            <person name="Coutinho P.M."/>
            <person name="de Vries R."/>
            <person name="Martinez A.T."/>
            <person name="Klopp C."/>
            <person name="Pontarotti P."/>
            <person name="Henrissat B."/>
            <person name="Record E."/>
        </authorList>
    </citation>
    <scope>NUCLEOTIDE SEQUENCE [LARGE SCALE GENOMIC DNA]</scope>
    <source>
        <strain evidence="14">BRFM137</strain>
    </source>
</reference>
<dbReference type="GO" id="GO:0004519">
    <property type="term" value="F:endonuclease activity"/>
    <property type="evidence" value="ECO:0007669"/>
    <property type="project" value="UniProtKB-KW"/>
</dbReference>
<dbReference type="EMBL" id="CCBP010000524">
    <property type="protein sequence ID" value="CDO77867.1"/>
    <property type="molecule type" value="Genomic_DNA"/>
</dbReference>
<dbReference type="GO" id="GO:0003676">
    <property type="term" value="F:nucleic acid binding"/>
    <property type="evidence" value="ECO:0007669"/>
    <property type="project" value="InterPro"/>
</dbReference>
<evidence type="ECO:0000256" key="11">
    <source>
        <dbReference type="ARBA" id="ARBA00023268"/>
    </source>
</evidence>
<keyword evidence="4" id="KW-0255">Endonuclease</keyword>
<dbReference type="GO" id="GO:0003964">
    <property type="term" value="F:RNA-directed DNA polymerase activity"/>
    <property type="evidence" value="ECO:0007669"/>
    <property type="project" value="UniProtKB-KW"/>
</dbReference>
<proteinExistence type="predicted"/>
<gene>
    <name evidence="14" type="ORF">BN946_scf184612.g4</name>
</gene>
<keyword evidence="9" id="KW-0808">Transferase</keyword>
<evidence type="ECO:0000256" key="3">
    <source>
        <dbReference type="ARBA" id="ARBA00022723"/>
    </source>
</evidence>
<dbReference type="OMA" id="WEEPIQK"/>
<dbReference type="InterPro" id="IPR012337">
    <property type="entry name" value="RNaseH-like_sf"/>
</dbReference>
<dbReference type="InterPro" id="IPR039537">
    <property type="entry name" value="Retrotran_Ty1/copia-like"/>
</dbReference>